<dbReference type="AlphaFoldDB" id="A0A1V6CEK0"/>
<dbReference type="NCBIfam" id="TIGR02710">
    <property type="entry name" value="TIGR02710 family CRISPR-associated CARF protein"/>
    <property type="match status" value="1"/>
</dbReference>
<proteinExistence type="predicted"/>
<sequence>MLKALIISVGTGRNREDIAHCICFSISNHPPEFVLFIVTEKSERETLPFVTSKLSGLKYEKRKISDENDVQTVYTSCKQFIKEIPYKPEDIAVDYTSGTKAMSAGLLLAAIATNVDTIIYIAGKRDTEGRVSLGTESALTFKPNIIYAENLFDYAISLFNNIQFDACKETLKKARNTIYEEEFQNKLSLLDKLATIYSEWDRYNIEKAFNEINTIDKNQMQFLSKWKIKNRIEQNKEFLYKEKNDKFCIERAIDLLENASRRANMEKKYDDAVARLYRLLEYGAQIKLSKKNIYKLVDNECLVDFNALSEELKTKYEKYGERLPLVRSYELLEDLGEEIGRFFMEEFNKKESMVKKLLGLRNKSILAHGFNPVEENTYLEMENFVVNFLKEFYPEIKNIPSKIKFPVIQG</sequence>
<dbReference type="SUPFAM" id="SSF52980">
    <property type="entry name" value="Restriction endonuclease-like"/>
    <property type="match status" value="1"/>
</dbReference>
<protein>
    <submittedName>
        <fullName evidence="1">CRISPR-associated protein (Cas_Cas02710)</fullName>
    </submittedName>
</protein>
<dbReference type="Proteomes" id="UP000485562">
    <property type="component" value="Unassembled WGS sequence"/>
</dbReference>
<name>A0A1V6CEK0_UNCT6</name>
<dbReference type="Pfam" id="PF09670">
    <property type="entry name" value="Cas_Cas02710"/>
    <property type="match status" value="1"/>
</dbReference>
<organism evidence="1">
    <name type="scientific">candidate division TA06 bacterium ADurb.Bin131</name>
    <dbReference type="NCBI Taxonomy" id="1852827"/>
    <lineage>
        <taxon>Bacteria</taxon>
        <taxon>Bacteria division TA06</taxon>
    </lineage>
</organism>
<dbReference type="EMBL" id="MWDQ01000017">
    <property type="protein sequence ID" value="OQB75298.1"/>
    <property type="molecule type" value="Genomic_DNA"/>
</dbReference>
<evidence type="ECO:0000313" key="1">
    <source>
        <dbReference type="EMBL" id="OQB75298.1"/>
    </source>
</evidence>
<gene>
    <name evidence="1" type="ORF">BWX89_00058</name>
</gene>
<dbReference type="Gene3D" id="3.40.50.10770">
    <property type="entry name" value="Hypothetical protein VC1899 like domain (Restriction endonuclease-like)"/>
    <property type="match status" value="1"/>
</dbReference>
<comment type="caution">
    <text evidence="1">The sequence shown here is derived from an EMBL/GenBank/DDBJ whole genome shotgun (WGS) entry which is preliminary data.</text>
</comment>
<dbReference type="InterPro" id="IPR014082">
    <property type="entry name" value="CRISPR-assoc_prot_Cas02710"/>
</dbReference>
<dbReference type="InterPro" id="IPR011335">
    <property type="entry name" value="Restrct_endonuc-II-like"/>
</dbReference>
<reference evidence="1" key="1">
    <citation type="submission" date="2017-02" db="EMBL/GenBank/DDBJ databases">
        <title>Delving into the versatile metabolic prowess of the omnipresent phylum Bacteroidetes.</title>
        <authorList>
            <person name="Nobu M.K."/>
            <person name="Mei R."/>
            <person name="Narihiro T."/>
            <person name="Kuroda K."/>
            <person name="Liu W.-T."/>
        </authorList>
    </citation>
    <scope>NUCLEOTIDE SEQUENCE</scope>
    <source>
        <strain evidence="1">ADurb.Bin131</strain>
    </source>
</reference>
<accession>A0A1V6CEK0</accession>